<dbReference type="Pfam" id="PF03864">
    <property type="entry name" value="Phage_cap_E"/>
    <property type="match status" value="1"/>
</dbReference>
<dbReference type="InterPro" id="IPR005564">
    <property type="entry name" value="Major_capsid_GpE"/>
</dbReference>
<comment type="similarity">
    <text evidence="3">Belongs to the lambda phage major capsid protein family.</text>
</comment>
<keyword evidence="3" id="KW-0426">Late protein</keyword>
<keyword evidence="3" id="KW-0946">Virion</keyword>
<dbReference type="Gene3D" id="3.30.1930.10">
    <property type="entry name" value="capsid protein of prophage domain"/>
    <property type="match status" value="1"/>
</dbReference>
<dbReference type="GO" id="GO:0030430">
    <property type="term" value="C:host cell cytoplasm"/>
    <property type="evidence" value="ECO:0007669"/>
    <property type="project" value="UniProtKB-SubCell"/>
</dbReference>
<dbReference type="Proteomes" id="UP000465092">
    <property type="component" value="Segment"/>
</dbReference>
<name>A0A6B9RP20_9CAUD</name>
<evidence type="ECO:0000256" key="3">
    <source>
        <dbReference type="HAMAP-Rule" id="MF_04133"/>
    </source>
</evidence>
<evidence type="ECO:0000313" key="5">
    <source>
        <dbReference type="Proteomes" id="UP000465092"/>
    </source>
</evidence>
<dbReference type="EMBL" id="MN692199">
    <property type="protein sequence ID" value="QHI00860.1"/>
    <property type="molecule type" value="Genomic_DNA"/>
</dbReference>
<sequence length="351" mass="38979">MAFELYDMATLVQVRRQQVDVPVFWLNFFTQTLTFETPYIDFERVSRRYKKLAPLVSPNVQGKVISGQGSNVMRFAPGYVKPKSVIDPSKVVARQPGESAYKPMSLAAKRDAVIAETTRDHKARHLNRLEWMAANAIINASVTLESPDYPLSTVDFGRDASLTIVLSGANKWDQTTAKPLTDLKLGKSRVFDLSQQKLNRYIFGQNAWDLFATRMGFDNPQTGNLLDTTFRGSETSVSRVLDGYPGAEFVGTVKGTAGQGAMECWVYHATYEDDAGVEQELLNTNDVIGLADIQGFRCFGAIMDAEAGYIATEVFMKNWVEKDPSVEYLLSQSAPLMVPGEPNGAFRIRVA</sequence>
<organism evidence="4 5">
    <name type="scientific">Pectobacterium phage MA12</name>
    <dbReference type="NCBI Taxonomy" id="2686474"/>
    <lineage>
        <taxon>Viruses</taxon>
        <taxon>Duplodnaviria</taxon>
        <taxon>Heunggongvirae</taxon>
        <taxon>Uroviricota</taxon>
        <taxon>Caudoviricetes</taxon>
        <taxon>Casjensviridae</taxon>
        <taxon>Newforgelanevirus</taxon>
        <taxon>Newforgelanevirus MA12</taxon>
    </lineage>
</organism>
<gene>
    <name evidence="4" type="ORF">MA12_gp33</name>
</gene>
<comment type="subcellular location">
    <subcellularLocation>
        <location evidence="3">Virion</location>
    </subcellularLocation>
    <subcellularLocation>
        <location evidence="3">Host cytoplasm</location>
    </subcellularLocation>
    <text evidence="3">Forms the capsid icosahedric shell.</text>
</comment>
<dbReference type="Gene3D" id="3.15.30.10">
    <property type="entry name" value="putative capsid protein of prophage domain like"/>
    <property type="match status" value="1"/>
</dbReference>
<reference evidence="4 5" key="1">
    <citation type="journal article" date="2020" name="Viruses">
        <title>Genomic Characterization, Formulation and Efficacy in Planta of a Siphoviridae and Podoviridae Protection Cocktail against the Bacterial Plant Pathogens Pectobacterium spp.</title>
        <authorList>
            <person name="Zaczek-Moczydlowska M.A."/>
            <person name="Young G.K."/>
            <person name="Trudgett J."/>
            <person name="Fleming C.C."/>
            <person name="Campbell K."/>
            <person name="O'Hanlon R."/>
        </authorList>
    </citation>
    <scope>NUCLEOTIDE SEQUENCE [LARGE SCALE GENOMIC DNA]</scope>
</reference>
<proteinExistence type="inferred from homology"/>
<keyword evidence="2 3" id="KW-1035">Host cytoplasm</keyword>
<protein>
    <recommendedName>
        <fullName evidence="3">Major capsid protein</fullName>
    </recommendedName>
    <alternativeName>
        <fullName evidence="3">Major head protein</fullName>
    </alternativeName>
</protein>
<comment type="subunit">
    <text evidence="3">Homomultimer.</text>
</comment>
<dbReference type="GO" id="GO:0019028">
    <property type="term" value="C:viral capsid"/>
    <property type="evidence" value="ECO:0007669"/>
    <property type="project" value="UniProtKB-UniRule"/>
</dbReference>
<keyword evidence="1 3" id="KW-0167">Capsid protein</keyword>
<keyword evidence="5" id="KW-1185">Reference proteome</keyword>
<dbReference type="HAMAP" id="MF_04133">
    <property type="entry name" value="CAPSID_LAMBDA"/>
    <property type="match status" value="1"/>
</dbReference>
<comment type="function">
    <text evidence="3">Assembles to form an icosahedral capsid. The assembly is primed by the interaction between capsid assembly protease and portal dodecamer, and major capsid proteins assemble cooperatively to form the procapsid with the help of capsid scaffolding protein. Major capsid protein forms hexons and pentons of the icosahedron. Viral genomic DNA is packaged into the procapsid through the portal vertex. The packaging triggers a dramatic reconfiguration of the capsid shell.</text>
</comment>
<evidence type="ECO:0000256" key="1">
    <source>
        <dbReference type="ARBA" id="ARBA00022561"/>
    </source>
</evidence>
<evidence type="ECO:0000313" key="4">
    <source>
        <dbReference type="EMBL" id="QHI00860.1"/>
    </source>
</evidence>
<evidence type="ECO:0000256" key="2">
    <source>
        <dbReference type="ARBA" id="ARBA00023200"/>
    </source>
</evidence>
<accession>A0A6B9RP20</accession>